<dbReference type="PANTHER" id="PTHR43767">
    <property type="entry name" value="LONG-CHAIN-FATTY-ACID--COA LIGASE"/>
    <property type="match status" value="1"/>
</dbReference>
<dbReference type="PANTHER" id="PTHR43767:SF1">
    <property type="entry name" value="NONRIBOSOMAL PEPTIDE SYNTHASE PES1 (EUROFUNG)-RELATED"/>
    <property type="match status" value="1"/>
</dbReference>
<dbReference type="Pfam" id="PF00501">
    <property type="entry name" value="AMP-binding"/>
    <property type="match status" value="1"/>
</dbReference>
<keyword evidence="2" id="KW-0436">Ligase</keyword>
<reference evidence="5" key="1">
    <citation type="submission" date="2020-05" db="EMBL/GenBank/DDBJ databases">
        <authorList>
            <person name="Chiriac C."/>
            <person name="Salcher M."/>
            <person name="Ghai R."/>
            <person name="Kavagutti S V."/>
        </authorList>
    </citation>
    <scope>NUCLEOTIDE SEQUENCE</scope>
</reference>
<dbReference type="Gene3D" id="3.40.50.12780">
    <property type="entry name" value="N-terminal domain of ligase-like"/>
    <property type="match status" value="1"/>
</dbReference>
<dbReference type="AlphaFoldDB" id="A0A6J6L115"/>
<dbReference type="FunFam" id="3.30.300.30:FF:000008">
    <property type="entry name" value="2,3-dihydroxybenzoate-AMP ligase"/>
    <property type="match status" value="1"/>
</dbReference>
<evidence type="ECO:0000259" key="4">
    <source>
        <dbReference type="Pfam" id="PF13193"/>
    </source>
</evidence>
<sequence>MTTLTQIGATLVLAHTVDAPMAARVISSDQVTIMAQTPTFYLAMIAVEGFSTMDVSSLRRCLTYGGTVPKSMIDAWSVAAPEIVWGTYWGQSELSQLGSVGWFKTLEDIPNGDPSWIGKPVPQLEIRVVDDEGVDAAEGELICRSPSVMLGYLKDPEKTAETVKGGWLHTGDLVRIDEDGNLFFFDRKKDMIKTGGMNVSSVDVERVVYQFPGVLEVAVVGAPDPYWSEAVTACVVVKPGQTIDADKVIAFCKEHLASFKVPKAVHVIDALPKDTQGKILKRELRKQFSNM</sequence>
<name>A0A6J6L115_9ZZZZ</name>
<dbReference type="EMBL" id="CAEZWB010000158">
    <property type="protein sequence ID" value="CAB4655236.1"/>
    <property type="molecule type" value="Genomic_DNA"/>
</dbReference>
<dbReference type="InterPro" id="IPR025110">
    <property type="entry name" value="AMP-bd_C"/>
</dbReference>
<feature type="domain" description="AMP-dependent synthetase/ligase" evidence="3">
    <location>
        <begin position="4"/>
        <end position="153"/>
    </location>
</feature>
<proteinExistence type="inferred from homology"/>
<dbReference type="InterPro" id="IPR042099">
    <property type="entry name" value="ANL_N_sf"/>
</dbReference>
<evidence type="ECO:0000313" key="5">
    <source>
        <dbReference type="EMBL" id="CAB4655236.1"/>
    </source>
</evidence>
<protein>
    <submittedName>
        <fullName evidence="5">Unannotated protein</fullName>
    </submittedName>
</protein>
<dbReference type="Gene3D" id="3.30.300.30">
    <property type="match status" value="1"/>
</dbReference>
<organism evidence="5">
    <name type="scientific">freshwater metagenome</name>
    <dbReference type="NCBI Taxonomy" id="449393"/>
    <lineage>
        <taxon>unclassified sequences</taxon>
        <taxon>metagenomes</taxon>
        <taxon>ecological metagenomes</taxon>
    </lineage>
</organism>
<evidence type="ECO:0000259" key="3">
    <source>
        <dbReference type="Pfam" id="PF00501"/>
    </source>
</evidence>
<dbReference type="InterPro" id="IPR000873">
    <property type="entry name" value="AMP-dep_synth/lig_dom"/>
</dbReference>
<accession>A0A6J6L115</accession>
<evidence type="ECO:0000256" key="2">
    <source>
        <dbReference type="ARBA" id="ARBA00022598"/>
    </source>
</evidence>
<evidence type="ECO:0000256" key="1">
    <source>
        <dbReference type="ARBA" id="ARBA00006432"/>
    </source>
</evidence>
<dbReference type="InterPro" id="IPR045851">
    <property type="entry name" value="AMP-bd_C_sf"/>
</dbReference>
<dbReference type="SUPFAM" id="SSF56801">
    <property type="entry name" value="Acetyl-CoA synthetase-like"/>
    <property type="match status" value="1"/>
</dbReference>
<dbReference type="InterPro" id="IPR050237">
    <property type="entry name" value="ATP-dep_AMP-bd_enzyme"/>
</dbReference>
<comment type="similarity">
    <text evidence="1">Belongs to the ATP-dependent AMP-binding enzyme family.</text>
</comment>
<dbReference type="Pfam" id="PF13193">
    <property type="entry name" value="AMP-binding_C"/>
    <property type="match status" value="1"/>
</dbReference>
<dbReference type="GO" id="GO:0016878">
    <property type="term" value="F:acid-thiol ligase activity"/>
    <property type="evidence" value="ECO:0007669"/>
    <property type="project" value="UniProtKB-ARBA"/>
</dbReference>
<gene>
    <name evidence="5" type="ORF">UFOPK2166_01054</name>
</gene>
<feature type="domain" description="AMP-binding enzyme C-terminal" evidence="4">
    <location>
        <begin position="204"/>
        <end position="278"/>
    </location>
</feature>